<proteinExistence type="predicted"/>
<dbReference type="SUPFAM" id="SSF81901">
    <property type="entry name" value="HCP-like"/>
    <property type="match status" value="1"/>
</dbReference>
<reference evidence="2 3" key="2">
    <citation type="journal article" date="2016" name="ISME J.">
        <title>Heterogeneous composition of key metabolic gene clusters in a vent mussel symbiont population.</title>
        <authorList>
            <person name="Ikuta T."/>
            <person name="Takaki Y."/>
            <person name="Nagai Y."/>
            <person name="Shimamura S."/>
            <person name="Tsuda M."/>
            <person name="Kawagucci S."/>
            <person name="Aoki Y."/>
            <person name="Inoue K."/>
            <person name="Teruya M."/>
            <person name="Satou K."/>
            <person name="Teruya K."/>
            <person name="Shimoji M."/>
            <person name="Tamotsu H."/>
            <person name="Hirano T."/>
            <person name="Maruyama T."/>
            <person name="Yoshida T."/>
        </authorList>
    </citation>
    <scope>NUCLEOTIDE SEQUENCE [LARGE SCALE GENOMIC DNA]</scope>
    <source>
        <strain evidence="2 3">Myojin Knoll</strain>
    </source>
</reference>
<reference evidence="2 3" key="1">
    <citation type="journal article" date="2000" name="Mar. Ecol. Prog. Ser.">
        <title>Phylogenetic characterization of endosymbionts in three hydrothermal vent mussels: influence on host distributions.</title>
        <authorList>
            <person name="Fujiwara Y."/>
            <person name="Takai K."/>
            <person name="Uematsu K."/>
            <person name="Tsuchida S."/>
            <person name="Hunt J.C."/>
            <person name="Hashimoto J."/>
        </authorList>
    </citation>
    <scope>NUCLEOTIDE SEQUENCE [LARGE SCALE GENOMIC DNA]</scope>
    <source>
        <strain evidence="2 3">Myojin Knoll</strain>
    </source>
</reference>
<dbReference type="InterPro" id="IPR006597">
    <property type="entry name" value="Sel1-like"/>
</dbReference>
<accession>A0A0P0USM6</accession>
<dbReference type="AlphaFoldDB" id="A0A0P0USM6"/>
<dbReference type="EMBL" id="AP013042">
    <property type="protein sequence ID" value="BAS68000.1"/>
    <property type="molecule type" value="Genomic_DNA"/>
</dbReference>
<dbReference type="Proteomes" id="UP000067399">
    <property type="component" value="Chromosome"/>
</dbReference>
<dbReference type="KEGG" id="ebh:BSEPE_1009"/>
<feature type="signal peptide" evidence="1">
    <location>
        <begin position="1"/>
        <end position="27"/>
    </location>
</feature>
<evidence type="ECO:0000256" key="1">
    <source>
        <dbReference type="SAM" id="SignalP"/>
    </source>
</evidence>
<dbReference type="STRING" id="1303921.BSEPE_1009"/>
<protein>
    <recommendedName>
        <fullName evidence="4">Sel1 repeat family protein</fullName>
    </recommendedName>
</protein>
<gene>
    <name evidence="2" type="ORF">BSEPE_1009</name>
</gene>
<feature type="chain" id="PRO_5006056057" description="Sel1 repeat family protein" evidence="1">
    <location>
        <begin position="28"/>
        <end position="177"/>
    </location>
</feature>
<dbReference type="PANTHER" id="PTHR45011:SF1">
    <property type="entry name" value="DAP3-BINDING CELL DEATH ENHANCER 1"/>
    <property type="match status" value="1"/>
</dbReference>
<evidence type="ECO:0000313" key="3">
    <source>
        <dbReference type="Proteomes" id="UP000067399"/>
    </source>
</evidence>
<keyword evidence="1" id="KW-0732">Signal</keyword>
<sequence>MIVLLKEKRVLLAPFFFIFIMSSLSVAADTRADLWYKIGYDYSQRKRNDEAFRYMLRAADVGHSAAQNNIGLSYLHGLGVEKDKKRAFVWFEKAAKQGLSYAQSELAMLYYQQGNIKQAQKWWLIAANLNDEYAQFNLASLFLEQKKRKRAIYWFQQASKNKHPQAQAALEALKEKK</sequence>
<dbReference type="PANTHER" id="PTHR45011">
    <property type="entry name" value="DAP3-BINDING CELL DEATH ENHANCER 1"/>
    <property type="match status" value="1"/>
</dbReference>
<dbReference type="InterPro" id="IPR011990">
    <property type="entry name" value="TPR-like_helical_dom_sf"/>
</dbReference>
<dbReference type="Gene3D" id="1.25.40.10">
    <property type="entry name" value="Tetratricopeptide repeat domain"/>
    <property type="match status" value="1"/>
</dbReference>
<organism evidence="2 3">
    <name type="scientific">endosymbiont of Bathymodiolus septemdierum str. Myojin knoll</name>
    <dbReference type="NCBI Taxonomy" id="1303921"/>
    <lineage>
        <taxon>Bacteria</taxon>
        <taxon>Pseudomonadati</taxon>
        <taxon>Pseudomonadota</taxon>
        <taxon>Gammaproteobacteria</taxon>
        <taxon>sulfur-oxidizing symbionts</taxon>
    </lineage>
</organism>
<dbReference type="Pfam" id="PF08238">
    <property type="entry name" value="Sel1"/>
    <property type="match status" value="4"/>
</dbReference>
<keyword evidence="3" id="KW-1185">Reference proteome</keyword>
<dbReference type="SMART" id="SM00671">
    <property type="entry name" value="SEL1"/>
    <property type="match status" value="4"/>
</dbReference>
<dbReference type="InterPro" id="IPR052748">
    <property type="entry name" value="ISR_Activator"/>
</dbReference>
<evidence type="ECO:0000313" key="2">
    <source>
        <dbReference type="EMBL" id="BAS68000.1"/>
    </source>
</evidence>
<evidence type="ECO:0008006" key="4">
    <source>
        <dbReference type="Google" id="ProtNLM"/>
    </source>
</evidence>
<name>A0A0P0USM6_9GAMM</name>